<evidence type="ECO:0000313" key="3">
    <source>
        <dbReference type="EMBL" id="AHK71798.1"/>
    </source>
</evidence>
<dbReference type="AlphaFoldDB" id="A0A067Z5R8"/>
<protein>
    <recommendedName>
        <fullName evidence="2">NYN domain-containing protein</fullName>
    </recommendedName>
</protein>
<dbReference type="HOGENOM" id="CLU_092340_0_0_5"/>
<organism evidence="3 4">
    <name type="scientific">Gluconobacter oxydans DSM 3504</name>
    <dbReference type="NCBI Taxonomy" id="1288313"/>
    <lineage>
        <taxon>Bacteria</taxon>
        <taxon>Pseudomonadati</taxon>
        <taxon>Pseudomonadota</taxon>
        <taxon>Alphaproteobacteria</taxon>
        <taxon>Acetobacterales</taxon>
        <taxon>Acetobacteraceae</taxon>
        <taxon>Gluconobacter</taxon>
    </lineage>
</organism>
<evidence type="ECO:0000259" key="2">
    <source>
        <dbReference type="Pfam" id="PF01936"/>
    </source>
</evidence>
<name>A0A067Z5R8_GLUOY</name>
<dbReference type="GeneID" id="56906140"/>
<dbReference type="PANTHER" id="PTHR35458:SF2">
    <property type="entry name" value="SLR0755 PROTEIN"/>
    <property type="match status" value="1"/>
</dbReference>
<dbReference type="Pfam" id="PF01936">
    <property type="entry name" value="NYN"/>
    <property type="match status" value="1"/>
</dbReference>
<dbReference type="RefSeq" id="WP_041112071.1">
    <property type="nucleotide sequence ID" value="NZ_CP004373.1"/>
</dbReference>
<gene>
    <name evidence="3" type="ORF">GLS_c19240</name>
</gene>
<dbReference type="KEGG" id="goy:GLS_c19240"/>
<feature type="domain" description="NYN" evidence="2">
    <location>
        <begin position="8"/>
        <end position="165"/>
    </location>
</feature>
<dbReference type="Proteomes" id="UP000031656">
    <property type="component" value="Chromosome"/>
</dbReference>
<dbReference type="GO" id="GO:0004540">
    <property type="term" value="F:RNA nuclease activity"/>
    <property type="evidence" value="ECO:0007669"/>
    <property type="project" value="InterPro"/>
</dbReference>
<dbReference type="CDD" id="cd10911">
    <property type="entry name" value="PIN_LabA"/>
    <property type="match status" value="1"/>
</dbReference>
<evidence type="ECO:0000256" key="1">
    <source>
        <dbReference type="SAM" id="MobiDB-lite"/>
    </source>
</evidence>
<proteinExistence type="predicted"/>
<reference evidence="3 4" key="1">
    <citation type="journal article" date="2015" name="Appl. Microbiol. Biotechnol.">
        <title>The consequence of an additional NADH dehydrogenase paralog on the growth of Gluconobacter oxydans DSM3504.</title>
        <authorList>
            <person name="Kostner D."/>
            <person name="Luchterhand B."/>
            <person name="Junker A."/>
            <person name="Volland S."/>
            <person name="Daniel R."/>
            <person name="Buchs J."/>
            <person name="Liebl W."/>
            <person name="Ehrenreich A."/>
        </authorList>
    </citation>
    <scope>NUCLEOTIDE SEQUENCE [LARGE SCALE GENOMIC DNA]</scope>
    <source>
        <strain evidence="3">DSM 3504</strain>
    </source>
</reference>
<evidence type="ECO:0000313" key="4">
    <source>
        <dbReference type="Proteomes" id="UP000031656"/>
    </source>
</evidence>
<feature type="region of interest" description="Disordered" evidence="1">
    <location>
        <begin position="172"/>
        <end position="202"/>
    </location>
</feature>
<dbReference type="Gene3D" id="3.40.50.1010">
    <property type="entry name" value="5'-nuclease"/>
    <property type="match status" value="1"/>
</dbReference>
<dbReference type="PANTHER" id="PTHR35458">
    <property type="entry name" value="SLR0755 PROTEIN"/>
    <property type="match status" value="1"/>
</dbReference>
<dbReference type="InterPro" id="IPR047140">
    <property type="entry name" value="LabA"/>
</dbReference>
<sequence>MLLRQNERTALFIDGASLHHAARNLGFEVDFRSLRNLFESQCLFQRAFYYAAMPETDDYSPLRPLTDWLAYNGYHLVLKNAREFTDHSGRRRIKGNMDVELTVDLLEQAGRLDHAVIVSGDSDLRRAVEAVQARGVRVTVISSMRSTPPMIGDDLRRQADLFVELADIAPSFTRRQAEPRNPPRQGPVRHPADINSDETRDS</sequence>
<dbReference type="EMBL" id="CP004373">
    <property type="protein sequence ID" value="AHK71798.1"/>
    <property type="molecule type" value="Genomic_DNA"/>
</dbReference>
<dbReference type="InterPro" id="IPR021139">
    <property type="entry name" value="NYN"/>
</dbReference>
<accession>A0A067Z5R8</accession>